<gene>
    <name evidence="2" type="ORF">GCM10010170_042160</name>
</gene>
<accession>A0ABN3GHP4</accession>
<feature type="region of interest" description="Disordered" evidence="1">
    <location>
        <begin position="14"/>
        <end position="34"/>
    </location>
</feature>
<protein>
    <submittedName>
        <fullName evidence="2">Uncharacterized protein</fullName>
    </submittedName>
</protein>
<name>A0ABN3GHP4_9ACTN</name>
<sequence>MSAGPIPAVVPSVLPQSRSPLTTGSMRPRGPLPLARLTQRPAGTLRFGLATVDTNGRVADAALIRALGWTDATRLHLQAYAGLIMVAADEHGIFRLSSLGHVRLPAVARHWCRLGAGDRVLLAADPVNSLLIVHPPVVLEELVAGLHATHFGDGAA</sequence>
<dbReference type="Proteomes" id="UP001501444">
    <property type="component" value="Unassembled WGS sequence"/>
</dbReference>
<dbReference type="EMBL" id="BAAARV010000031">
    <property type="protein sequence ID" value="GAA2351821.1"/>
    <property type="molecule type" value="Genomic_DNA"/>
</dbReference>
<organism evidence="2 3">
    <name type="scientific">Dactylosporangium salmoneum</name>
    <dbReference type="NCBI Taxonomy" id="53361"/>
    <lineage>
        <taxon>Bacteria</taxon>
        <taxon>Bacillati</taxon>
        <taxon>Actinomycetota</taxon>
        <taxon>Actinomycetes</taxon>
        <taxon>Micromonosporales</taxon>
        <taxon>Micromonosporaceae</taxon>
        <taxon>Dactylosporangium</taxon>
    </lineage>
</organism>
<reference evidence="2 3" key="1">
    <citation type="journal article" date="2019" name="Int. J. Syst. Evol. Microbiol.">
        <title>The Global Catalogue of Microorganisms (GCM) 10K type strain sequencing project: providing services to taxonomists for standard genome sequencing and annotation.</title>
        <authorList>
            <consortium name="The Broad Institute Genomics Platform"/>
            <consortium name="The Broad Institute Genome Sequencing Center for Infectious Disease"/>
            <person name="Wu L."/>
            <person name="Ma J."/>
        </authorList>
    </citation>
    <scope>NUCLEOTIDE SEQUENCE [LARGE SCALE GENOMIC DNA]</scope>
    <source>
        <strain evidence="2 3">JCM 3272</strain>
    </source>
</reference>
<evidence type="ECO:0000313" key="2">
    <source>
        <dbReference type="EMBL" id="GAA2351821.1"/>
    </source>
</evidence>
<proteinExistence type="predicted"/>
<evidence type="ECO:0000256" key="1">
    <source>
        <dbReference type="SAM" id="MobiDB-lite"/>
    </source>
</evidence>
<dbReference type="RefSeq" id="WP_344614151.1">
    <property type="nucleotide sequence ID" value="NZ_BAAARV010000031.1"/>
</dbReference>
<feature type="compositionally biased region" description="Polar residues" evidence="1">
    <location>
        <begin position="14"/>
        <end position="25"/>
    </location>
</feature>
<comment type="caution">
    <text evidence="2">The sequence shown here is derived from an EMBL/GenBank/DDBJ whole genome shotgun (WGS) entry which is preliminary data.</text>
</comment>
<evidence type="ECO:0000313" key="3">
    <source>
        <dbReference type="Proteomes" id="UP001501444"/>
    </source>
</evidence>
<keyword evidence="3" id="KW-1185">Reference proteome</keyword>